<dbReference type="Proteomes" id="UP000254807">
    <property type="component" value="Unassembled WGS sequence"/>
</dbReference>
<reference evidence="10 16" key="4">
    <citation type="submission" date="2023-06" db="EMBL/GenBank/DDBJ databases">
        <title>Acute promotion of culturable opportunistic pathogens and persistent increase of antibiotic resistance following antibiotic exposure in mouse gut microbiota.</title>
        <authorList>
            <person name="Li L."/>
            <person name="Wang B."/>
            <person name="Sun Y."/>
            <person name="Wang M."/>
            <person name="Xu H."/>
        </authorList>
    </citation>
    <scope>NUCLEOTIDE SEQUENCE [LARGE SCALE GENOMIC DNA]</scope>
    <source>
        <strain evidence="10 16">CRI2_2</strain>
    </source>
</reference>
<reference evidence="9 15" key="3">
    <citation type="submission" date="2020-06" db="EMBL/GenBank/DDBJ databases">
        <title>Crossreactivity between MHC class I-restricted antigens from cancer cells and an enterococcal bacteriophage.</title>
        <authorList>
            <person name="Fluckiger A."/>
            <person name="Daillere R."/>
            <person name="Sassi M."/>
            <person name="Cattoir V."/>
            <person name="Kroemer G."/>
            <person name="Zitvogel L."/>
        </authorList>
    </citation>
    <scope>NUCLEOTIDE SEQUENCE [LARGE SCALE GENOMIC DNA]</scope>
    <source>
        <strain evidence="9 15">EG4</strain>
    </source>
</reference>
<feature type="region of interest" description="RNA binding; important for wobble base 34 recognition" evidence="7">
    <location>
        <begin position="275"/>
        <end position="279"/>
    </location>
</feature>
<dbReference type="PANTHER" id="PTHR46499:SF1">
    <property type="entry name" value="QUEUINE TRNA-RIBOSYLTRANSFERASE"/>
    <property type="match status" value="1"/>
</dbReference>
<evidence type="ECO:0000256" key="3">
    <source>
        <dbReference type="ARBA" id="ARBA00022694"/>
    </source>
</evidence>
<dbReference type="PANTHER" id="PTHR46499">
    <property type="entry name" value="QUEUINE TRNA-RIBOSYLTRANSFERASE"/>
    <property type="match status" value="1"/>
</dbReference>
<feature type="binding site" evidence="7">
    <location>
        <position position="310"/>
    </location>
    <ligand>
        <name>Zn(2+)</name>
        <dbReference type="ChEBI" id="CHEBI:29105"/>
    </ligand>
</feature>
<keyword evidence="4 7" id="KW-0671">Queuosine biosynthesis</keyword>
<evidence type="ECO:0000256" key="7">
    <source>
        <dbReference type="HAMAP-Rule" id="MF_00168"/>
    </source>
</evidence>
<dbReference type="Proteomes" id="UP000571857">
    <property type="component" value="Unassembled WGS sequence"/>
</dbReference>
<comment type="catalytic activity">
    <reaction evidence="6 7">
        <text>7-aminomethyl-7-carbaguanine + guanosine(34) in tRNA = 7-aminomethyl-7-carbaguanosine(34) in tRNA + guanine</text>
        <dbReference type="Rhea" id="RHEA:24104"/>
        <dbReference type="Rhea" id="RHEA-COMP:10341"/>
        <dbReference type="Rhea" id="RHEA-COMP:10342"/>
        <dbReference type="ChEBI" id="CHEBI:16235"/>
        <dbReference type="ChEBI" id="CHEBI:58703"/>
        <dbReference type="ChEBI" id="CHEBI:74269"/>
        <dbReference type="ChEBI" id="CHEBI:82833"/>
        <dbReference type="EC" id="2.4.2.29"/>
    </reaction>
</comment>
<dbReference type="EMBL" id="JASUBT010000001">
    <property type="protein sequence ID" value="MDL4934400.1"/>
    <property type="molecule type" value="Genomic_DNA"/>
</dbReference>
<keyword evidence="5 7" id="KW-0862">Zinc</keyword>
<evidence type="ECO:0000313" key="14">
    <source>
        <dbReference type="Proteomes" id="UP000516696"/>
    </source>
</evidence>
<dbReference type="NCBIfam" id="TIGR00449">
    <property type="entry name" value="tgt_general"/>
    <property type="match status" value="1"/>
</dbReference>
<feature type="binding site" evidence="7">
    <location>
        <position position="313"/>
    </location>
    <ligand>
        <name>Zn(2+)</name>
        <dbReference type="ChEBI" id="CHEBI:29105"/>
    </ligand>
</feature>
<dbReference type="Pfam" id="PF01702">
    <property type="entry name" value="TGT"/>
    <property type="match status" value="1"/>
</dbReference>
<dbReference type="Gene3D" id="3.20.20.105">
    <property type="entry name" value="Queuine tRNA-ribosyltransferase-like"/>
    <property type="match status" value="1"/>
</dbReference>
<keyword evidence="7" id="KW-0479">Metal-binding</keyword>
<accession>A0A1L8U4A5</accession>
<dbReference type="OrthoDB" id="9805417at2"/>
<evidence type="ECO:0000313" key="10">
    <source>
        <dbReference type="EMBL" id="MDL4934400.1"/>
    </source>
</evidence>
<evidence type="ECO:0000256" key="2">
    <source>
        <dbReference type="ARBA" id="ARBA00022679"/>
    </source>
</evidence>
<dbReference type="GO" id="GO:0008479">
    <property type="term" value="F:tRNA-guanosine(34) queuine transglycosylase activity"/>
    <property type="evidence" value="ECO:0007669"/>
    <property type="project" value="UniProtKB-UniRule"/>
</dbReference>
<feature type="binding site" evidence="7">
    <location>
        <position position="220"/>
    </location>
    <ligand>
        <name>substrate</name>
    </ligand>
</feature>
<evidence type="ECO:0000313" key="9">
    <source>
        <dbReference type="EMBL" id="MBA0971664.1"/>
    </source>
</evidence>
<dbReference type="GO" id="GO:0005829">
    <property type="term" value="C:cytosol"/>
    <property type="evidence" value="ECO:0007669"/>
    <property type="project" value="TreeGrafter"/>
</dbReference>
<dbReference type="AlphaFoldDB" id="A0A1L8U4A5"/>
<reference evidence="11 14" key="2">
    <citation type="submission" date="2020-03" db="EMBL/GenBank/DDBJ databases">
        <title>Characterization of ganglioside-mimicking enterococci.</title>
        <authorList>
            <person name="Patry R.T."/>
            <person name="Nothaft H."/>
            <person name="Bridger R."/>
            <person name="Shajahan A."/>
            <person name="Huynh S."/>
            <person name="Sanchez S."/>
            <person name="Azadi P."/>
            <person name="Cooper K."/>
            <person name="Miller W.G."/>
            <person name="Parker C.T."/>
            <person name="Wells L."/>
            <person name="Szymanski C.M."/>
        </authorList>
    </citation>
    <scope>NUCLEOTIDE SEQUENCE [LARGE SCALE GENOMIC DNA]</scope>
    <source>
        <strain evidence="11 14">EGM181</strain>
    </source>
</reference>
<comment type="cofactor">
    <cofactor evidence="7">
        <name>Zn(2+)</name>
        <dbReference type="ChEBI" id="CHEBI:29105"/>
    </cofactor>
    <text evidence="7">Binds 1 zinc ion per subunit.</text>
</comment>
<keyword evidence="3 7" id="KW-0819">tRNA processing</keyword>
<dbReference type="Proteomes" id="UP001241571">
    <property type="component" value="Unassembled WGS sequence"/>
</dbReference>
<proteinExistence type="inferred from homology"/>
<feature type="domain" description="tRNA-guanine(15) transglycosylase-like" evidence="8">
    <location>
        <begin position="17"/>
        <end position="371"/>
    </location>
</feature>
<evidence type="ECO:0000313" key="13">
    <source>
        <dbReference type="Proteomes" id="UP000254807"/>
    </source>
</evidence>
<feature type="active site" description="Proton acceptor" evidence="7">
    <location>
        <position position="96"/>
    </location>
</feature>
<dbReference type="NCBIfam" id="TIGR00430">
    <property type="entry name" value="Q_tRNA_tgt"/>
    <property type="match status" value="1"/>
</dbReference>
<keyword evidence="1 7" id="KW-0328">Glycosyltransferase</keyword>
<evidence type="ECO:0000256" key="1">
    <source>
        <dbReference type="ARBA" id="ARBA00022676"/>
    </source>
</evidence>
<evidence type="ECO:0000313" key="16">
    <source>
        <dbReference type="Proteomes" id="UP001241571"/>
    </source>
</evidence>
<evidence type="ECO:0000256" key="4">
    <source>
        <dbReference type="ARBA" id="ARBA00022785"/>
    </source>
</evidence>
<sequence>MSQPAIRYRLIKKEKHTGARLGELITPHGTFPTPMFMPVGTLATVKTLAPEELKAMGAGVILSNTYHLWLRPGEDLVAEAGGLHKFMNWDQPILTDSGGFQVFSLADMRNIVEEGVHFKNHLNGSKMFLSPEKAIDIQNKLGSDIMMSFDECPPFDESYDYVKKSVERTSRWAERGLKAHANPDSQGLFGIIQGAGFEDLRKQSAQDLISMDFPGYSIGGLSVGEPKAEMNRVLEFTTPWIPDHKPRYLMGVGAADSLIDGVIRGVDMFDCVLPTRIARNGTCMTSKGRLVVKNAQFARDFRPIDENCDCYTCKNYSRAYIRHLIKCDETFGIRLTSYHNVYFLLNLMKQVRQAIMDDNLLEFRQHFFEEYGFNKENAKNF</sequence>
<dbReference type="InterPro" id="IPR036511">
    <property type="entry name" value="TGT-like_sf"/>
</dbReference>
<dbReference type="InterPro" id="IPR004803">
    <property type="entry name" value="TGT"/>
</dbReference>
<feature type="region of interest" description="RNA binding" evidence="7">
    <location>
        <begin position="251"/>
        <end position="257"/>
    </location>
</feature>
<evidence type="ECO:0000256" key="6">
    <source>
        <dbReference type="ARBA" id="ARBA00050112"/>
    </source>
</evidence>
<dbReference type="InterPro" id="IPR050076">
    <property type="entry name" value="ArchSynthase1/Queuine_TRR"/>
</dbReference>
<dbReference type="EMBL" id="JABXJK010000009">
    <property type="protein sequence ID" value="MBA0971664.1"/>
    <property type="molecule type" value="Genomic_DNA"/>
</dbReference>
<dbReference type="GO" id="GO:0008616">
    <property type="term" value="P:tRNA queuosine(34) biosynthetic process"/>
    <property type="evidence" value="ECO:0007669"/>
    <property type="project" value="UniProtKB-UniRule"/>
</dbReference>
<protein>
    <recommendedName>
        <fullName evidence="7">Queuine tRNA-ribosyltransferase</fullName>
        <ecNumber evidence="7">2.4.2.29</ecNumber>
    </recommendedName>
    <alternativeName>
        <fullName evidence="7">Guanine insertion enzyme</fullName>
    </alternativeName>
    <alternativeName>
        <fullName evidence="7">tRNA-guanine transglycosylase</fullName>
    </alternativeName>
</protein>
<reference evidence="12 13" key="1">
    <citation type="submission" date="2018-06" db="EMBL/GenBank/DDBJ databases">
        <authorList>
            <consortium name="Pathogen Informatics"/>
            <person name="Doyle S."/>
        </authorList>
    </citation>
    <scope>NUCLEOTIDE SEQUENCE [LARGE SCALE GENOMIC DNA]</scope>
    <source>
        <strain evidence="12 13">NCTC12360</strain>
    </source>
</reference>
<comment type="pathway">
    <text evidence="7">tRNA modification; tRNA-queuosine biosynthesis.</text>
</comment>
<feature type="binding site" evidence="7">
    <location>
        <position position="308"/>
    </location>
    <ligand>
        <name>Zn(2+)</name>
        <dbReference type="ChEBI" id="CHEBI:29105"/>
    </ligand>
</feature>
<evidence type="ECO:0000313" key="15">
    <source>
        <dbReference type="Proteomes" id="UP000571857"/>
    </source>
</evidence>
<evidence type="ECO:0000259" key="8">
    <source>
        <dbReference type="Pfam" id="PF01702"/>
    </source>
</evidence>
<dbReference type="UniPathway" id="UPA00392"/>
<dbReference type="SUPFAM" id="SSF51713">
    <property type="entry name" value="tRNA-guanine transglycosylase"/>
    <property type="match status" value="1"/>
</dbReference>
<dbReference type="RefSeq" id="WP_060813158.1">
    <property type="nucleotide sequence ID" value="NZ_CAKOCH010000001.1"/>
</dbReference>
<evidence type="ECO:0000313" key="12">
    <source>
        <dbReference type="EMBL" id="STD84658.1"/>
    </source>
</evidence>
<comment type="subunit">
    <text evidence="7">Homodimer. Within each dimer, one monomer is responsible for RNA recognition and catalysis, while the other monomer binds to the replacement base PreQ1.</text>
</comment>
<gene>
    <name evidence="7 12" type="primary">tgt</name>
    <name evidence="11" type="ORF">EGM181_15275</name>
    <name evidence="9" type="ORF">HWH42_03485</name>
    <name evidence="12" type="ORF">NCTC12360_03203</name>
    <name evidence="10" type="ORF">QRX88_01560</name>
</gene>
<feature type="binding site" evidence="7">
    <location>
        <position position="193"/>
    </location>
    <ligand>
        <name>substrate</name>
    </ligand>
</feature>
<dbReference type="EMBL" id="UFYW01000001">
    <property type="protein sequence ID" value="STD84658.1"/>
    <property type="molecule type" value="Genomic_DNA"/>
</dbReference>
<feature type="binding site" evidence="7">
    <location>
        <position position="150"/>
    </location>
    <ligand>
        <name>substrate</name>
    </ligand>
</feature>
<dbReference type="HAMAP" id="MF_00168">
    <property type="entry name" value="Q_tRNA_Tgt"/>
    <property type="match status" value="1"/>
</dbReference>
<dbReference type="GO" id="GO:0046872">
    <property type="term" value="F:metal ion binding"/>
    <property type="evidence" value="ECO:0007669"/>
    <property type="project" value="UniProtKB-KW"/>
</dbReference>
<dbReference type="FunFam" id="3.20.20.105:FF:000001">
    <property type="entry name" value="Queuine tRNA-ribosyltransferase"/>
    <property type="match status" value="1"/>
</dbReference>
<dbReference type="EC" id="2.4.2.29" evidence="7"/>
<feature type="binding site" evidence="7">
    <location>
        <position position="339"/>
    </location>
    <ligand>
        <name>Zn(2+)</name>
        <dbReference type="ChEBI" id="CHEBI:29105"/>
    </ligand>
</feature>
<evidence type="ECO:0000256" key="5">
    <source>
        <dbReference type="ARBA" id="ARBA00022833"/>
    </source>
</evidence>
<comment type="function">
    <text evidence="7">Catalyzes the base-exchange of a guanine (G) residue with the queuine precursor 7-aminomethyl-7-deazaguanine (PreQ1) at position 34 (anticodon wobble position) in tRNAs with GU(N) anticodons (tRNA-Asp, -Asn, -His and -Tyr). Catalysis occurs through a double-displacement mechanism. The nucleophile active site attacks the C1' of nucleotide 34 to detach the guanine base from the RNA, forming a covalent enzyme-RNA intermediate. The proton acceptor active site deprotonates the incoming PreQ1, allowing a nucleophilic attack on the C1' of the ribose to form the product. After dissociation, two additional enzymatic reactions on the tRNA convert PreQ1 to queuine (Q), resulting in the hypermodified nucleoside queuosine (7-(((4,5-cis-dihydroxy-2-cyclopenten-1-yl)amino)methyl)-7-deazaguanosine).</text>
</comment>
<keyword evidence="13" id="KW-1185">Reference proteome</keyword>
<dbReference type="Proteomes" id="UP000516696">
    <property type="component" value="Chromosome"/>
</dbReference>
<feature type="active site" description="Nucleophile" evidence="7">
    <location>
        <position position="270"/>
    </location>
</feature>
<name>A0A1L8U4A5_ENTGA</name>
<dbReference type="EMBL" id="CP050485">
    <property type="protein sequence ID" value="QOG28522.1"/>
    <property type="molecule type" value="Genomic_DNA"/>
</dbReference>
<organism evidence="12 13">
    <name type="scientific">Enterococcus gallinarum</name>
    <dbReference type="NCBI Taxonomy" id="1353"/>
    <lineage>
        <taxon>Bacteria</taxon>
        <taxon>Bacillati</taxon>
        <taxon>Bacillota</taxon>
        <taxon>Bacilli</taxon>
        <taxon>Lactobacillales</taxon>
        <taxon>Enterococcaceae</taxon>
        <taxon>Enterococcus</taxon>
    </lineage>
</organism>
<evidence type="ECO:0000313" key="11">
    <source>
        <dbReference type="EMBL" id="QOG28522.1"/>
    </source>
</evidence>
<dbReference type="InterPro" id="IPR002616">
    <property type="entry name" value="tRNA_ribo_trans-like"/>
</dbReference>
<feature type="binding site" evidence="7">
    <location>
        <begin position="96"/>
        <end position="100"/>
    </location>
    <ligand>
        <name>substrate</name>
    </ligand>
</feature>
<keyword evidence="2 7" id="KW-0808">Transferase</keyword>
<comment type="similarity">
    <text evidence="7">Belongs to the queuine tRNA-ribosyltransferase family.</text>
</comment>